<sequence length="416" mass="45964">MNHLVAVAIILAILDFRVSRAGEIDNHLVGLPVVDCQDVAVSLTFTTAKPFTGRVYVKGLVEDDRCSRNFATTTDQSKFSMQIPQGDCNMQRQRVSGALEGIVFSLVIVVSFHGTFETMNDRAFRCMCFFRNIKRVTNFLDVSMLGTTELLDTAKTANCFYSMHAESPSGPLVRYAKVGDRIFHVWECDDQNQGILVHSCWVNDGRGARFDLVDVDGCAIDPIIQPDIKYDSSLNKAFVESWAYKFSDTSVLDYQCVVELCKKSQGECNGLTPPVCGRGKRSIDHHQLLPGNLSTRRHDDASGPLSENEIDVTANIHVLDTLMDETDAVGGGMVPDDFLRDLNGRRPTAGGRVGSVVRSLGMVDRREIRGQMCMTATTLASMVISTILLLFIATVATVALWMDRRKREKANKTAGC</sequence>
<evidence type="ECO:0000256" key="7">
    <source>
        <dbReference type="ARBA" id="ARBA00023136"/>
    </source>
</evidence>
<proteinExistence type="predicted"/>
<evidence type="ECO:0000313" key="12">
    <source>
        <dbReference type="WBParaSite" id="nRc.2.0.1.t20202-RA"/>
    </source>
</evidence>
<feature type="chain" id="PRO_5037540089" evidence="9">
    <location>
        <begin position="22"/>
        <end position="416"/>
    </location>
</feature>
<keyword evidence="2" id="KW-0193">Cuticle</keyword>
<dbReference type="SMART" id="SM00241">
    <property type="entry name" value="ZP"/>
    <property type="match status" value="1"/>
</dbReference>
<dbReference type="Pfam" id="PF25057">
    <property type="entry name" value="CUT_N"/>
    <property type="match status" value="1"/>
</dbReference>
<evidence type="ECO:0000259" key="10">
    <source>
        <dbReference type="PROSITE" id="PS51034"/>
    </source>
</evidence>
<keyword evidence="7 8" id="KW-0472">Membrane</keyword>
<dbReference type="InterPro" id="IPR056953">
    <property type="entry name" value="CUT_N"/>
</dbReference>
<evidence type="ECO:0000256" key="1">
    <source>
        <dbReference type="ARBA" id="ARBA00004251"/>
    </source>
</evidence>
<keyword evidence="4 8" id="KW-0812">Transmembrane</keyword>
<feature type="domain" description="ZP" evidence="10">
    <location>
        <begin position="35"/>
        <end position="275"/>
    </location>
</feature>
<evidence type="ECO:0000256" key="8">
    <source>
        <dbReference type="SAM" id="Phobius"/>
    </source>
</evidence>
<feature type="signal peptide" evidence="9">
    <location>
        <begin position="1"/>
        <end position="21"/>
    </location>
</feature>
<dbReference type="PANTHER" id="PTHR22907">
    <property type="entry name" value="GH04558P"/>
    <property type="match status" value="1"/>
</dbReference>
<evidence type="ECO:0000256" key="2">
    <source>
        <dbReference type="ARBA" id="ARBA00022460"/>
    </source>
</evidence>
<dbReference type="InterPro" id="IPR001507">
    <property type="entry name" value="ZP_dom"/>
</dbReference>
<dbReference type="Pfam" id="PF25301">
    <property type="entry name" value="CUT_C"/>
    <property type="match status" value="1"/>
</dbReference>
<evidence type="ECO:0000313" key="11">
    <source>
        <dbReference type="Proteomes" id="UP000887565"/>
    </source>
</evidence>
<name>A0A915J3B9_ROMCU</name>
<keyword evidence="3" id="KW-1003">Cell membrane</keyword>
<accession>A0A915J3B9</accession>
<evidence type="ECO:0000256" key="4">
    <source>
        <dbReference type="ARBA" id="ARBA00022692"/>
    </source>
</evidence>
<comment type="subcellular location">
    <subcellularLocation>
        <location evidence="1">Cell membrane</location>
        <topology evidence="1">Single-pass type I membrane protein</topology>
    </subcellularLocation>
</comment>
<dbReference type="GO" id="GO:0005886">
    <property type="term" value="C:plasma membrane"/>
    <property type="evidence" value="ECO:0007669"/>
    <property type="project" value="UniProtKB-SubCell"/>
</dbReference>
<dbReference type="InterPro" id="IPR057475">
    <property type="entry name" value="CUT_C"/>
</dbReference>
<dbReference type="WBParaSite" id="nRc.2.0.1.t20202-RA">
    <property type="protein sequence ID" value="nRc.2.0.1.t20202-RA"/>
    <property type="gene ID" value="nRc.2.0.1.g20202"/>
</dbReference>
<protein>
    <submittedName>
        <fullName evidence="12">ZP domain-containing protein</fullName>
    </submittedName>
</protein>
<reference evidence="12" key="1">
    <citation type="submission" date="2022-11" db="UniProtKB">
        <authorList>
            <consortium name="WormBaseParasite"/>
        </authorList>
    </citation>
    <scope>IDENTIFICATION</scope>
</reference>
<dbReference type="OMA" id="FVESWAY"/>
<organism evidence="11 12">
    <name type="scientific">Romanomermis culicivorax</name>
    <name type="common">Nematode worm</name>
    <dbReference type="NCBI Taxonomy" id="13658"/>
    <lineage>
        <taxon>Eukaryota</taxon>
        <taxon>Metazoa</taxon>
        <taxon>Ecdysozoa</taxon>
        <taxon>Nematoda</taxon>
        <taxon>Enoplea</taxon>
        <taxon>Dorylaimia</taxon>
        <taxon>Mermithida</taxon>
        <taxon>Mermithoidea</taxon>
        <taxon>Mermithidae</taxon>
        <taxon>Romanomermis</taxon>
    </lineage>
</organism>
<evidence type="ECO:0000256" key="5">
    <source>
        <dbReference type="ARBA" id="ARBA00022729"/>
    </source>
</evidence>
<evidence type="ECO:0000256" key="9">
    <source>
        <dbReference type="SAM" id="SignalP"/>
    </source>
</evidence>
<evidence type="ECO:0000256" key="3">
    <source>
        <dbReference type="ARBA" id="ARBA00022475"/>
    </source>
</evidence>
<keyword evidence="5 9" id="KW-0732">Signal</keyword>
<dbReference type="InterPro" id="IPR051962">
    <property type="entry name" value="Cuticlin"/>
</dbReference>
<dbReference type="PROSITE" id="PS51034">
    <property type="entry name" value="ZP_2"/>
    <property type="match status" value="1"/>
</dbReference>
<dbReference type="PANTHER" id="PTHR22907:SF27">
    <property type="entry name" value="ZP DOMAIN-CONTAINING PROTEIN"/>
    <property type="match status" value="1"/>
</dbReference>
<feature type="transmembrane region" description="Helical" evidence="8">
    <location>
        <begin position="379"/>
        <end position="402"/>
    </location>
</feature>
<dbReference type="GO" id="GO:0042302">
    <property type="term" value="F:structural constituent of cuticle"/>
    <property type="evidence" value="ECO:0007669"/>
    <property type="project" value="UniProtKB-KW"/>
</dbReference>
<dbReference type="Proteomes" id="UP000887565">
    <property type="component" value="Unplaced"/>
</dbReference>
<evidence type="ECO:0000256" key="6">
    <source>
        <dbReference type="ARBA" id="ARBA00022989"/>
    </source>
</evidence>
<keyword evidence="6 8" id="KW-1133">Transmembrane helix</keyword>
<dbReference type="AlphaFoldDB" id="A0A915J3B9"/>
<keyword evidence="11" id="KW-1185">Reference proteome</keyword>